<dbReference type="Gene3D" id="1.10.287.110">
    <property type="entry name" value="DnaJ domain"/>
    <property type="match status" value="1"/>
</dbReference>
<organism evidence="3 4">
    <name type="scientific">Bacteroides fragilis</name>
    <dbReference type="NCBI Taxonomy" id="817"/>
    <lineage>
        <taxon>Bacteria</taxon>
        <taxon>Pseudomonadati</taxon>
        <taxon>Bacteroidota</taxon>
        <taxon>Bacteroidia</taxon>
        <taxon>Bacteroidales</taxon>
        <taxon>Bacteroidaceae</taxon>
        <taxon>Bacteroides</taxon>
    </lineage>
</organism>
<proteinExistence type="predicted"/>
<dbReference type="RefSeq" id="WP_250708463.1">
    <property type="nucleotide sequence ID" value="NZ_JAGJGZ010000002.1"/>
</dbReference>
<dbReference type="CDD" id="cd06257">
    <property type="entry name" value="DnaJ"/>
    <property type="match status" value="1"/>
</dbReference>
<evidence type="ECO:0000313" key="4">
    <source>
        <dbReference type="Proteomes" id="UP001075704"/>
    </source>
</evidence>
<dbReference type="SUPFAM" id="SSF46565">
    <property type="entry name" value="Chaperone J-domain"/>
    <property type="match status" value="1"/>
</dbReference>
<dbReference type="PANTHER" id="PTHR43096">
    <property type="entry name" value="DNAJ HOMOLOG 1, MITOCHONDRIAL-RELATED"/>
    <property type="match status" value="1"/>
</dbReference>
<dbReference type="FunFam" id="2.60.260.20:FF:000013">
    <property type="entry name" value="DnaJ subfamily B member 11"/>
    <property type="match status" value="1"/>
</dbReference>
<comment type="caution">
    <text evidence="3">The sequence shown here is derived from an EMBL/GenBank/DDBJ whole genome shotgun (WGS) entry which is preliminary data.</text>
</comment>
<dbReference type="Pfam" id="PF00226">
    <property type="entry name" value="DnaJ"/>
    <property type="match status" value="1"/>
</dbReference>
<evidence type="ECO:0000259" key="2">
    <source>
        <dbReference type="PROSITE" id="PS50076"/>
    </source>
</evidence>
<dbReference type="InterPro" id="IPR008971">
    <property type="entry name" value="HSP40/DnaJ_pept-bd"/>
</dbReference>
<gene>
    <name evidence="3" type="ORF">O1422_14305</name>
</gene>
<dbReference type="Pfam" id="PF01556">
    <property type="entry name" value="DnaJ_C"/>
    <property type="match status" value="1"/>
</dbReference>
<dbReference type="Gene3D" id="2.60.260.20">
    <property type="entry name" value="Urease metallochaperone UreE, N-terminal domain"/>
    <property type="match status" value="2"/>
</dbReference>
<dbReference type="InterPro" id="IPR001623">
    <property type="entry name" value="DnaJ_domain"/>
</dbReference>
<dbReference type="PROSITE" id="PS50076">
    <property type="entry name" value="DNAJ_2"/>
    <property type="match status" value="1"/>
</dbReference>
<dbReference type="InterPro" id="IPR002939">
    <property type="entry name" value="DnaJ_C"/>
</dbReference>
<protein>
    <submittedName>
        <fullName evidence="3">J domain-containing protein</fullName>
    </submittedName>
</protein>
<dbReference type="PRINTS" id="PR00625">
    <property type="entry name" value="JDOMAIN"/>
</dbReference>
<dbReference type="PANTHER" id="PTHR43096:SF52">
    <property type="entry name" value="DNAJ HOMOLOG 1, MITOCHONDRIAL-RELATED"/>
    <property type="match status" value="1"/>
</dbReference>
<dbReference type="InterPro" id="IPR036869">
    <property type="entry name" value="J_dom_sf"/>
</dbReference>
<dbReference type="SUPFAM" id="SSF49493">
    <property type="entry name" value="HSP40/DnaJ peptide-binding domain"/>
    <property type="match status" value="2"/>
</dbReference>
<reference evidence="3" key="1">
    <citation type="submission" date="2022-12" db="EMBL/GenBank/DDBJ databases">
        <title>Development of a Multilocus Sequence Typing Scheme for Bacteroides fragilis Based on Whole Genome Sequencing Data and Clinical Application.</title>
        <authorList>
            <person name="Nielsen F.D."/>
            <person name="Justesen U.S."/>
        </authorList>
    </citation>
    <scope>NUCLEOTIDE SEQUENCE</scope>
    <source>
        <strain evidence="3">BF_BC_ODE_DK_2015_2</strain>
    </source>
</reference>
<evidence type="ECO:0000256" key="1">
    <source>
        <dbReference type="ARBA" id="ARBA00023186"/>
    </source>
</evidence>
<sequence length="313" mass="34407">MAYIDYYKILGVDKNASQDDVKKAFRKLARKYHPDLNPNDPSAKDKFQEINEANEVLSDPEKRKKYDEYGEHWKHADEFEAQKKARQHAGAGGGGFSGFGGDGGSYWYSSDGEGFSGGDAGGFSDFFESMFGHRGGGGRGGSGFRGQDFNAELHLSLRDAARTHKQVLNVNGKQVRITIPAGVADGQVIKLKGYGGEGINGGPAGDLYITFRIAEDPVFKRLGDDLYVDVEVDLYTAVLGGEKVVDTLEGKVKLKIKPETQNGTKVRLKGKGFPIYKKEGQFGDLIVTYSVKIPTSLTDRQKELFRELQQSMN</sequence>
<dbReference type="PROSITE" id="PS00636">
    <property type="entry name" value="DNAJ_1"/>
    <property type="match status" value="1"/>
</dbReference>
<dbReference type="FunFam" id="2.60.260.20:FF:000069">
    <property type="entry name" value="Molecular chaperone DnaJ"/>
    <property type="match status" value="1"/>
</dbReference>
<dbReference type="Proteomes" id="UP001075704">
    <property type="component" value="Unassembled WGS sequence"/>
</dbReference>
<feature type="domain" description="J" evidence="2">
    <location>
        <begin position="5"/>
        <end position="70"/>
    </location>
</feature>
<dbReference type="AlphaFoldDB" id="A0ABD4VVJ2"/>
<evidence type="ECO:0000313" key="3">
    <source>
        <dbReference type="EMBL" id="MCZ2655337.1"/>
    </source>
</evidence>
<dbReference type="CDD" id="cd10747">
    <property type="entry name" value="DnaJ_C"/>
    <property type="match status" value="1"/>
</dbReference>
<name>A0ABD4VVJ2_BACFG</name>
<accession>A0ABD4VVJ2</accession>
<dbReference type="InterPro" id="IPR018253">
    <property type="entry name" value="DnaJ_domain_CS"/>
</dbReference>
<keyword evidence="1" id="KW-0143">Chaperone</keyword>
<dbReference type="EMBL" id="JAPUAC010000011">
    <property type="protein sequence ID" value="MCZ2655337.1"/>
    <property type="molecule type" value="Genomic_DNA"/>
</dbReference>
<dbReference type="SMART" id="SM00271">
    <property type="entry name" value="DnaJ"/>
    <property type="match status" value="1"/>
</dbReference>